<accession>A0ABW2NN99</accession>
<gene>
    <name evidence="1" type="ORF">ACFQPF_03770</name>
</gene>
<dbReference type="InterPro" id="IPR005361">
    <property type="entry name" value="UPF0158"/>
</dbReference>
<keyword evidence="2" id="KW-1185">Reference proteome</keyword>
<proteinExistence type="predicted"/>
<dbReference type="Pfam" id="PF03682">
    <property type="entry name" value="UPF0158"/>
    <property type="match status" value="1"/>
</dbReference>
<sequence length="136" mass="16402">MRLIDDIIIAYLDNHYDHSYYYDKQEKSIYMEIDEALTGESGVDWDDEENEFRFIPIPKVLSNEVYGWMLEFESKQTHSKLLRALNSRKPFREFKEVSDQLGLLDQWHEYEYERALNRIRSWAEENGILEELEKAA</sequence>
<dbReference type="EMBL" id="JBHTCP010000006">
    <property type="protein sequence ID" value="MFC7370784.1"/>
    <property type="molecule type" value="Genomic_DNA"/>
</dbReference>
<evidence type="ECO:0000313" key="2">
    <source>
        <dbReference type="Proteomes" id="UP001596549"/>
    </source>
</evidence>
<comment type="caution">
    <text evidence="1">The sequence shown here is derived from an EMBL/GenBank/DDBJ whole genome shotgun (WGS) entry which is preliminary data.</text>
</comment>
<dbReference type="Proteomes" id="UP001596549">
    <property type="component" value="Unassembled WGS sequence"/>
</dbReference>
<evidence type="ECO:0000313" key="1">
    <source>
        <dbReference type="EMBL" id="MFC7370784.1"/>
    </source>
</evidence>
<reference evidence="2" key="1">
    <citation type="journal article" date="2019" name="Int. J. Syst. Evol. Microbiol.">
        <title>The Global Catalogue of Microorganisms (GCM) 10K type strain sequencing project: providing services to taxonomists for standard genome sequencing and annotation.</title>
        <authorList>
            <consortium name="The Broad Institute Genomics Platform"/>
            <consortium name="The Broad Institute Genome Sequencing Center for Infectious Disease"/>
            <person name="Wu L."/>
            <person name="Ma J."/>
        </authorList>
    </citation>
    <scope>NUCLEOTIDE SEQUENCE [LARGE SCALE GENOMIC DNA]</scope>
    <source>
        <strain evidence="2">NBRC 106396</strain>
    </source>
</reference>
<protein>
    <submittedName>
        <fullName evidence="1">UPF0158 family protein</fullName>
    </submittedName>
</protein>
<organism evidence="1 2">
    <name type="scientific">Fictibacillus iocasae</name>
    <dbReference type="NCBI Taxonomy" id="2715437"/>
    <lineage>
        <taxon>Bacteria</taxon>
        <taxon>Bacillati</taxon>
        <taxon>Bacillota</taxon>
        <taxon>Bacilli</taxon>
        <taxon>Bacillales</taxon>
        <taxon>Fictibacillaceae</taxon>
        <taxon>Fictibacillus</taxon>
    </lineage>
</organism>
<name>A0ABW2NN99_9BACL</name>
<dbReference type="RefSeq" id="WP_379746712.1">
    <property type="nucleotide sequence ID" value="NZ_JBHTCP010000006.1"/>
</dbReference>